<keyword evidence="4" id="KW-0378">Hydrolase</keyword>
<dbReference type="SUPFAM" id="SSF49785">
    <property type="entry name" value="Galactose-binding domain-like"/>
    <property type="match status" value="1"/>
</dbReference>
<organism evidence="9 10">
    <name type="scientific">Sphingobacterium multivorum</name>
    <dbReference type="NCBI Taxonomy" id="28454"/>
    <lineage>
        <taxon>Bacteria</taxon>
        <taxon>Pseudomonadati</taxon>
        <taxon>Bacteroidota</taxon>
        <taxon>Sphingobacteriia</taxon>
        <taxon>Sphingobacteriales</taxon>
        <taxon>Sphingobacteriaceae</taxon>
        <taxon>Sphingobacterium</taxon>
    </lineage>
</organism>
<sequence>MKNYILMIHFLLLGLLCNAQQKEVIPSPAHVAWAEAEIGVIFHFDVLNYVPDYKWQQWGSHPPASVFNPSKLDTDQWIKAAKAAGAKYAVLVAKHCSGFSLWPTKAHDYNISKSPWKAGKGDIVKDFIQSCQKYGIKPGIYASASANGYLHVNNPGKVQPGGPLTQQQYNEVVKTQLSELWSNYGKLFEIWFDGGVLPIKDGGPDIAPLLKKLQPDAVVFQGPSDAKNLIRWIGNEEGRAPYPNWSRSDFTTSATGTIVIDGLNGNPNGAIWCPGEADFPMRTGWQGGWFWKENGQELLSVDQLVDSYYTSVGRNSNMLLGIVVDTSGLVPKEDVNRLAEFGSALTTVISHPIAIVKNKAAKDFTLDLKTPKTVNQVIFGEVIQRGERIRKYTIAAWIDNNWVNVASGESVGNKRIHKFDKIKTSKIRFHVIEATATPQIKSFAVYDI</sequence>
<dbReference type="Gene3D" id="3.20.20.80">
    <property type="entry name" value="Glycosidases"/>
    <property type="match status" value="1"/>
</dbReference>
<feature type="domain" description="Glycoside hydrolase family 29 N-terminal" evidence="8">
    <location>
        <begin position="41"/>
        <end position="345"/>
    </location>
</feature>
<reference evidence="9 10" key="1">
    <citation type="submission" date="2021-01" db="EMBL/GenBank/DDBJ databases">
        <title>FDA dAtabase for Regulatory Grade micrObial Sequences (FDA-ARGOS): Supporting development and validation of Infectious Disease Dx tests.</title>
        <authorList>
            <person name="Sproer C."/>
            <person name="Gronow S."/>
            <person name="Severitt S."/>
            <person name="Schroder I."/>
            <person name="Tallon L."/>
            <person name="Sadzewicz L."/>
            <person name="Zhao X."/>
            <person name="Boylan J."/>
            <person name="Ott S."/>
            <person name="Bowen H."/>
            <person name="Vavikolanu K."/>
            <person name="Mehta A."/>
            <person name="Aluvathingal J."/>
            <person name="Nadendla S."/>
            <person name="Lowell S."/>
            <person name="Myers T."/>
            <person name="Yan Y."/>
            <person name="Sichtig H."/>
        </authorList>
    </citation>
    <scope>NUCLEOTIDE SEQUENCE [LARGE SCALE GENOMIC DNA]</scope>
    <source>
        <strain evidence="9 10">FDAARGOS_1141</strain>
    </source>
</reference>
<evidence type="ECO:0000256" key="5">
    <source>
        <dbReference type="ARBA" id="ARBA00023295"/>
    </source>
</evidence>
<dbReference type="Gene3D" id="2.60.120.260">
    <property type="entry name" value="Galactose-binding domain-like"/>
    <property type="match status" value="1"/>
</dbReference>
<keyword evidence="3 6" id="KW-0732">Signal</keyword>
<dbReference type="InterPro" id="IPR000933">
    <property type="entry name" value="Glyco_hydro_29"/>
</dbReference>
<proteinExistence type="inferred from homology"/>
<dbReference type="Pfam" id="PF01120">
    <property type="entry name" value="Alpha_L_fucos"/>
    <property type="match status" value="1"/>
</dbReference>
<feature type="signal peptide" evidence="6">
    <location>
        <begin position="1"/>
        <end position="19"/>
    </location>
</feature>
<evidence type="ECO:0000256" key="2">
    <source>
        <dbReference type="ARBA" id="ARBA00012662"/>
    </source>
</evidence>
<dbReference type="SMART" id="SM00812">
    <property type="entry name" value="Alpha_L_fucos"/>
    <property type="match status" value="1"/>
</dbReference>
<protein>
    <recommendedName>
        <fullName evidence="2">alpha-L-fucosidase</fullName>
        <ecNumber evidence="2">3.2.1.51</ecNumber>
    </recommendedName>
</protein>
<evidence type="ECO:0000256" key="3">
    <source>
        <dbReference type="ARBA" id="ARBA00022729"/>
    </source>
</evidence>
<dbReference type="EMBL" id="CP068224">
    <property type="protein sequence ID" value="QQT52243.1"/>
    <property type="molecule type" value="Genomic_DNA"/>
</dbReference>
<comment type="similarity">
    <text evidence="1">Belongs to the glycosyl hydrolase 29 family.</text>
</comment>
<feature type="chain" id="PRO_5046523290" description="alpha-L-fucosidase" evidence="6">
    <location>
        <begin position="20"/>
        <end position="448"/>
    </location>
</feature>
<dbReference type="InterPro" id="IPR057739">
    <property type="entry name" value="Glyco_hydro_29_N"/>
</dbReference>
<dbReference type="InterPro" id="IPR017853">
    <property type="entry name" value="GH"/>
</dbReference>
<evidence type="ECO:0000256" key="4">
    <source>
        <dbReference type="ARBA" id="ARBA00022801"/>
    </source>
</evidence>
<dbReference type="PANTHER" id="PTHR10030">
    <property type="entry name" value="ALPHA-L-FUCOSIDASE"/>
    <property type="match status" value="1"/>
</dbReference>
<dbReference type="InterPro" id="IPR008979">
    <property type="entry name" value="Galactose-bd-like_sf"/>
</dbReference>
<dbReference type="SUPFAM" id="SSF51445">
    <property type="entry name" value="(Trans)glycosidases"/>
    <property type="match status" value="1"/>
</dbReference>
<dbReference type="InterPro" id="IPR000421">
    <property type="entry name" value="FA58C"/>
</dbReference>
<name>A0ABX7CKN4_SPHMU</name>
<dbReference type="PANTHER" id="PTHR10030:SF37">
    <property type="entry name" value="ALPHA-L-FUCOSIDASE-RELATED"/>
    <property type="match status" value="1"/>
</dbReference>
<dbReference type="EC" id="3.2.1.51" evidence="2"/>
<gene>
    <name evidence="9" type="ORF">I6I98_18445</name>
</gene>
<keyword evidence="5" id="KW-0326">Glycosidase</keyword>
<feature type="domain" description="F5/8 type C" evidence="7">
    <location>
        <begin position="360"/>
        <end position="433"/>
    </location>
</feature>
<evidence type="ECO:0000256" key="6">
    <source>
        <dbReference type="SAM" id="SignalP"/>
    </source>
</evidence>
<keyword evidence="10" id="KW-1185">Reference proteome</keyword>
<evidence type="ECO:0000313" key="9">
    <source>
        <dbReference type="EMBL" id="QQT52243.1"/>
    </source>
</evidence>
<accession>A0ABX7CKN4</accession>
<evidence type="ECO:0000259" key="8">
    <source>
        <dbReference type="Pfam" id="PF01120"/>
    </source>
</evidence>
<evidence type="ECO:0000259" key="7">
    <source>
        <dbReference type="Pfam" id="PF00754"/>
    </source>
</evidence>
<evidence type="ECO:0000313" key="10">
    <source>
        <dbReference type="Proteomes" id="UP000595498"/>
    </source>
</evidence>
<dbReference type="Proteomes" id="UP000595498">
    <property type="component" value="Chromosome"/>
</dbReference>
<dbReference type="Pfam" id="PF00754">
    <property type="entry name" value="F5_F8_type_C"/>
    <property type="match status" value="1"/>
</dbReference>
<evidence type="ECO:0000256" key="1">
    <source>
        <dbReference type="ARBA" id="ARBA00007951"/>
    </source>
</evidence>